<reference evidence="4 5" key="1">
    <citation type="submission" date="2019-03" db="EMBL/GenBank/DDBJ databases">
        <title>Genomic Encyclopedia of Archaeal and Bacterial Type Strains, Phase II (KMG-II): from individual species to whole genera.</title>
        <authorList>
            <person name="Goeker M."/>
        </authorList>
    </citation>
    <scope>NUCLEOTIDE SEQUENCE [LARGE SCALE GENOMIC DNA]</scope>
    <source>
        <strain evidence="4 5">DSM 27697</strain>
    </source>
</reference>
<feature type="signal peptide" evidence="2">
    <location>
        <begin position="1"/>
        <end position="19"/>
    </location>
</feature>
<dbReference type="RefSeq" id="WP_132286513.1">
    <property type="nucleotide sequence ID" value="NZ_SMFU01000007.1"/>
</dbReference>
<evidence type="ECO:0000256" key="1">
    <source>
        <dbReference type="ARBA" id="ARBA00022801"/>
    </source>
</evidence>
<gene>
    <name evidence="4" type="ORF">CLV83_0305</name>
</gene>
<protein>
    <submittedName>
        <fullName evidence="4">Acetyl esterase/lipase</fullName>
    </submittedName>
</protein>
<dbReference type="InterPro" id="IPR049492">
    <property type="entry name" value="BD-FAE-like_dom"/>
</dbReference>
<dbReference type="GO" id="GO:0016787">
    <property type="term" value="F:hydrolase activity"/>
    <property type="evidence" value="ECO:0007669"/>
    <property type="project" value="UniProtKB-KW"/>
</dbReference>
<comment type="caution">
    <text evidence="4">The sequence shown here is derived from an EMBL/GenBank/DDBJ whole genome shotgun (WGS) entry which is preliminary data.</text>
</comment>
<dbReference type="InterPro" id="IPR029058">
    <property type="entry name" value="AB_hydrolase_fold"/>
</dbReference>
<accession>A0A4R1GM54</accession>
<dbReference type="PANTHER" id="PTHR48081">
    <property type="entry name" value="AB HYDROLASE SUPERFAMILY PROTEIN C4A8.06C"/>
    <property type="match status" value="1"/>
</dbReference>
<sequence length="281" mass="31227">MKKLAIALGSILLAGCTEAGLKLANLPAKFSATETHKNLAYGPDEAHKLDVYVPEEASEDALPVVLFFYGGRWTNGSREMYPFVAESFVDEGYVAVIADYSKYPRVRFPAFVEDGAAALAWVYNNIERYGGNPEQIYLSGHSSGAHIGALLVADDQYMQAQGLEPDIISAFAGLAGPYDFEPDAEDLKDMFGPPDNYPQMQVTTFIDGDEPPMLLMWGDADSTVWRRNLDLLEQKIRAQNGQVETRIYPGIDHVGIVASLTWFYQNRRPVLGDMVSFFRQH</sequence>
<dbReference type="Proteomes" id="UP000294546">
    <property type="component" value="Unassembled WGS sequence"/>
</dbReference>
<name>A0A4R1GM54_9GAMM</name>
<feature type="chain" id="PRO_5020621230" evidence="2">
    <location>
        <begin position="20"/>
        <end position="281"/>
    </location>
</feature>
<dbReference type="EMBL" id="SMFU01000007">
    <property type="protein sequence ID" value="TCK08231.1"/>
    <property type="molecule type" value="Genomic_DNA"/>
</dbReference>
<evidence type="ECO:0000313" key="4">
    <source>
        <dbReference type="EMBL" id="TCK08231.1"/>
    </source>
</evidence>
<dbReference type="InterPro" id="IPR050300">
    <property type="entry name" value="GDXG_lipolytic_enzyme"/>
</dbReference>
<proteinExistence type="predicted"/>
<feature type="domain" description="BD-FAE-like" evidence="3">
    <location>
        <begin position="49"/>
        <end position="235"/>
    </location>
</feature>
<dbReference type="AlphaFoldDB" id="A0A4R1GM54"/>
<evidence type="ECO:0000313" key="5">
    <source>
        <dbReference type="Proteomes" id="UP000294546"/>
    </source>
</evidence>
<keyword evidence="2" id="KW-0732">Signal</keyword>
<evidence type="ECO:0000259" key="3">
    <source>
        <dbReference type="Pfam" id="PF20434"/>
    </source>
</evidence>
<keyword evidence="5" id="KW-1185">Reference proteome</keyword>
<dbReference type="SUPFAM" id="SSF53474">
    <property type="entry name" value="alpha/beta-Hydrolases"/>
    <property type="match status" value="1"/>
</dbReference>
<dbReference type="OrthoDB" id="9771666at2"/>
<keyword evidence="1" id="KW-0378">Hydrolase</keyword>
<dbReference type="Pfam" id="PF20434">
    <property type="entry name" value="BD-FAE"/>
    <property type="match status" value="1"/>
</dbReference>
<dbReference type="PROSITE" id="PS51257">
    <property type="entry name" value="PROKAR_LIPOPROTEIN"/>
    <property type="match status" value="1"/>
</dbReference>
<dbReference type="Gene3D" id="3.40.50.1820">
    <property type="entry name" value="alpha/beta hydrolase"/>
    <property type="match status" value="1"/>
</dbReference>
<organism evidence="4 5">
    <name type="scientific">Marinobacterium mangrovicola</name>
    <dbReference type="NCBI Taxonomy" id="1476959"/>
    <lineage>
        <taxon>Bacteria</taxon>
        <taxon>Pseudomonadati</taxon>
        <taxon>Pseudomonadota</taxon>
        <taxon>Gammaproteobacteria</taxon>
        <taxon>Oceanospirillales</taxon>
        <taxon>Oceanospirillaceae</taxon>
        <taxon>Marinobacterium</taxon>
    </lineage>
</organism>
<dbReference type="PANTHER" id="PTHR48081:SF9">
    <property type="entry name" value="CARBOXYLESTERASE"/>
    <property type="match status" value="1"/>
</dbReference>
<evidence type="ECO:0000256" key="2">
    <source>
        <dbReference type="SAM" id="SignalP"/>
    </source>
</evidence>